<organism evidence="9 11">
    <name type="scientific">Acanthaster planci</name>
    <name type="common">Crown-of-thorns starfish</name>
    <dbReference type="NCBI Taxonomy" id="133434"/>
    <lineage>
        <taxon>Eukaryota</taxon>
        <taxon>Metazoa</taxon>
        <taxon>Echinodermata</taxon>
        <taxon>Eleutherozoa</taxon>
        <taxon>Asterozoa</taxon>
        <taxon>Asteroidea</taxon>
        <taxon>Valvatacea</taxon>
        <taxon>Valvatida</taxon>
        <taxon>Acanthasteridae</taxon>
        <taxon>Acanthaster</taxon>
    </lineage>
</organism>
<keyword evidence="3 7" id="KW-1133">Transmembrane helix</keyword>
<dbReference type="GO" id="GO:0016020">
    <property type="term" value="C:membrane"/>
    <property type="evidence" value="ECO:0007669"/>
    <property type="project" value="UniProtKB-SubCell"/>
</dbReference>
<dbReference type="InterPro" id="IPR050578">
    <property type="entry name" value="MARVEL-CKLF_proteins"/>
</dbReference>
<feature type="transmembrane region" description="Helical" evidence="7">
    <location>
        <begin position="97"/>
        <end position="121"/>
    </location>
</feature>
<gene>
    <name evidence="10 11" type="primary">LOC110981341</name>
</gene>
<keyword evidence="4 5" id="KW-0472">Membrane</keyword>
<dbReference type="PANTHER" id="PTHR22776:SF49">
    <property type="entry name" value="MARVEL DOMAIN-CONTAINING PROTEIN"/>
    <property type="match status" value="1"/>
</dbReference>
<dbReference type="AlphaFoldDB" id="A0A8B7YMQ3"/>
<feature type="domain" description="MARVEL" evidence="8">
    <location>
        <begin position="30"/>
        <end position="154"/>
    </location>
</feature>
<reference evidence="10 11" key="1">
    <citation type="submission" date="2025-04" db="UniProtKB">
        <authorList>
            <consortium name="RefSeq"/>
        </authorList>
    </citation>
    <scope>IDENTIFICATION</scope>
</reference>
<proteinExistence type="predicted"/>
<dbReference type="KEGG" id="aplc:110981341"/>
<evidence type="ECO:0000256" key="1">
    <source>
        <dbReference type="ARBA" id="ARBA00004141"/>
    </source>
</evidence>
<sequence length="171" mass="19039">MADLNKHDMGSSQEQDGSGRNRKCGMDMSYVRSINGALKGNQIGWTFVAFILSCVCGPSILCILFDIILAISLILTVTIFVVFAFTLEKKISRINFYLTDFLNSIISVVVYFVFSLLMIILSGTAPVMIAAGVFGFLAVAGYFGNIWYSFKRWRSSRSRTSGNHQPYDPNM</sequence>
<dbReference type="InterPro" id="IPR008253">
    <property type="entry name" value="Marvel"/>
</dbReference>
<evidence type="ECO:0000313" key="11">
    <source>
        <dbReference type="RefSeq" id="XP_022094543.1"/>
    </source>
</evidence>
<dbReference type="OrthoDB" id="10028364at2759"/>
<dbReference type="OMA" id="MQASEYI"/>
<protein>
    <submittedName>
        <fullName evidence="10 11">CKLF-like MARVEL transmembrane domain-containing protein 4</fullName>
    </submittedName>
</protein>
<evidence type="ECO:0000313" key="10">
    <source>
        <dbReference type="RefSeq" id="XP_022094542.1"/>
    </source>
</evidence>
<feature type="transmembrane region" description="Helical" evidence="7">
    <location>
        <begin position="67"/>
        <end position="85"/>
    </location>
</feature>
<evidence type="ECO:0000313" key="9">
    <source>
        <dbReference type="Proteomes" id="UP000694845"/>
    </source>
</evidence>
<evidence type="ECO:0000256" key="2">
    <source>
        <dbReference type="ARBA" id="ARBA00022692"/>
    </source>
</evidence>
<comment type="subcellular location">
    <subcellularLocation>
        <location evidence="1">Membrane</location>
        <topology evidence="1">Multi-pass membrane protein</topology>
    </subcellularLocation>
</comment>
<feature type="region of interest" description="Disordered" evidence="6">
    <location>
        <begin position="1"/>
        <end position="23"/>
    </location>
</feature>
<feature type="transmembrane region" description="Helical" evidence="7">
    <location>
        <begin position="43"/>
        <end position="61"/>
    </location>
</feature>
<evidence type="ECO:0000256" key="6">
    <source>
        <dbReference type="SAM" id="MobiDB-lite"/>
    </source>
</evidence>
<dbReference type="Proteomes" id="UP000694845">
    <property type="component" value="Unplaced"/>
</dbReference>
<dbReference type="PANTHER" id="PTHR22776">
    <property type="entry name" value="MARVEL-CONTAINING POTENTIAL LIPID RAFT-ASSOCIATED PROTEIN"/>
    <property type="match status" value="1"/>
</dbReference>
<evidence type="ECO:0000256" key="3">
    <source>
        <dbReference type="ARBA" id="ARBA00022989"/>
    </source>
</evidence>
<dbReference type="RefSeq" id="XP_022094543.1">
    <property type="nucleotide sequence ID" value="XM_022238851.1"/>
</dbReference>
<dbReference type="GeneID" id="110981341"/>
<evidence type="ECO:0000256" key="4">
    <source>
        <dbReference type="ARBA" id="ARBA00023136"/>
    </source>
</evidence>
<evidence type="ECO:0000259" key="8">
    <source>
        <dbReference type="PROSITE" id="PS51225"/>
    </source>
</evidence>
<accession>A0A8B7YMQ3</accession>
<keyword evidence="2 5" id="KW-0812">Transmembrane</keyword>
<dbReference type="RefSeq" id="XP_022094542.1">
    <property type="nucleotide sequence ID" value="XM_022238850.1"/>
</dbReference>
<name>A0A8B7YMQ3_ACAPL</name>
<keyword evidence="9" id="KW-1185">Reference proteome</keyword>
<evidence type="ECO:0000256" key="7">
    <source>
        <dbReference type="SAM" id="Phobius"/>
    </source>
</evidence>
<evidence type="ECO:0000256" key="5">
    <source>
        <dbReference type="PROSITE-ProRule" id="PRU00581"/>
    </source>
</evidence>
<dbReference type="PROSITE" id="PS51225">
    <property type="entry name" value="MARVEL"/>
    <property type="match status" value="1"/>
</dbReference>
<feature type="transmembrane region" description="Helical" evidence="7">
    <location>
        <begin position="127"/>
        <end position="150"/>
    </location>
</feature>